<feature type="domain" description="DUF3097" evidence="2">
    <location>
        <begin position="28"/>
        <end position="69"/>
    </location>
</feature>
<sequence length="69" mass="7547">MTDRYGSDVLANDPHRAGSFAHRPTAREQAAEHGLVVEEVQTGWVGAVVRVEKSGGMHLVVLEDRHGRT</sequence>
<reference evidence="3" key="1">
    <citation type="submission" date="2023-02" db="EMBL/GenBank/DDBJ databases">
        <title>Georgenia sp.10Sc9-8, isolated from a soil sample collected from the Taklamakan desert.</title>
        <authorList>
            <person name="Liu S."/>
        </authorList>
    </citation>
    <scope>NUCLEOTIDE SEQUENCE</scope>
    <source>
        <strain evidence="3">10Sc9-8</strain>
    </source>
</reference>
<protein>
    <submittedName>
        <fullName evidence="3">DUF3097 family protein</fullName>
    </submittedName>
</protein>
<organism evidence="3 4">
    <name type="scientific">Georgenia halotolerans</name>
    <dbReference type="NCBI Taxonomy" id="3028317"/>
    <lineage>
        <taxon>Bacteria</taxon>
        <taxon>Bacillati</taxon>
        <taxon>Actinomycetota</taxon>
        <taxon>Actinomycetes</taxon>
        <taxon>Micrococcales</taxon>
        <taxon>Bogoriellaceae</taxon>
        <taxon>Georgenia</taxon>
    </lineage>
</organism>
<feature type="non-terminal residue" evidence="3">
    <location>
        <position position="69"/>
    </location>
</feature>
<proteinExistence type="predicted"/>
<dbReference type="Proteomes" id="UP001165561">
    <property type="component" value="Unassembled WGS sequence"/>
</dbReference>
<evidence type="ECO:0000313" key="4">
    <source>
        <dbReference type="Proteomes" id="UP001165561"/>
    </source>
</evidence>
<dbReference type="InterPro" id="IPR053883">
    <property type="entry name" value="DUF3097_N"/>
</dbReference>
<accession>A0ABT5TZB7</accession>
<evidence type="ECO:0000313" key="3">
    <source>
        <dbReference type="EMBL" id="MDD9207409.1"/>
    </source>
</evidence>
<feature type="region of interest" description="Disordered" evidence="1">
    <location>
        <begin position="1"/>
        <end position="27"/>
    </location>
</feature>
<dbReference type="EMBL" id="JARACI010001099">
    <property type="protein sequence ID" value="MDD9207409.1"/>
    <property type="molecule type" value="Genomic_DNA"/>
</dbReference>
<evidence type="ECO:0000259" key="2">
    <source>
        <dbReference type="Pfam" id="PF22845"/>
    </source>
</evidence>
<gene>
    <name evidence="3" type="ORF">PU560_13170</name>
</gene>
<name>A0ABT5TZB7_9MICO</name>
<evidence type="ECO:0000256" key="1">
    <source>
        <dbReference type="SAM" id="MobiDB-lite"/>
    </source>
</evidence>
<dbReference type="Pfam" id="PF22845">
    <property type="entry name" value="DUF3097_N"/>
    <property type="match status" value="1"/>
</dbReference>
<keyword evidence="4" id="KW-1185">Reference proteome</keyword>
<comment type="caution">
    <text evidence="3">The sequence shown here is derived from an EMBL/GenBank/DDBJ whole genome shotgun (WGS) entry which is preliminary data.</text>
</comment>